<dbReference type="Proteomes" id="UP000049983">
    <property type="component" value="Unassembled WGS sequence"/>
</dbReference>
<dbReference type="STRING" id="311410.LA5095_03959"/>
<gene>
    <name evidence="1" type="ORF">LA5096_05241</name>
</gene>
<evidence type="ECO:0000313" key="1">
    <source>
        <dbReference type="EMBL" id="CTQ77635.1"/>
    </source>
</evidence>
<accession>A0A0M7AUK0</accession>
<evidence type="ECO:0000313" key="2">
    <source>
        <dbReference type="Proteomes" id="UP000049983"/>
    </source>
</evidence>
<reference evidence="2" key="1">
    <citation type="submission" date="2015-07" db="EMBL/GenBank/DDBJ databases">
        <authorList>
            <person name="Rodrigo-Torres Lidia"/>
            <person name="Arahal R.David."/>
        </authorList>
    </citation>
    <scope>NUCLEOTIDE SEQUENCE [LARGE SCALE GENOMIC DNA]</scope>
    <source>
        <strain evidence="2">CECT 5096</strain>
    </source>
</reference>
<dbReference type="EMBL" id="CXWC01000013">
    <property type="protein sequence ID" value="CTQ77635.1"/>
    <property type="molecule type" value="Genomic_DNA"/>
</dbReference>
<dbReference type="AlphaFoldDB" id="A0A0M7AUK0"/>
<proteinExistence type="predicted"/>
<protein>
    <recommendedName>
        <fullName evidence="3">Rap1a immunity protein domain-containing protein</fullName>
    </recommendedName>
</protein>
<sequence length="139" mass="15638">MTYRDFYQACANSRRLGSELLKKYLFLISLLCFSQVQTVLATEENKRAAYSLSANQFLKLPGDLQFFYVAGALDGMTLLSRENGLKTYDNFIECYRSITLGAFTKKVVIFIRSSSDKDLSVAELIIQTAADTCGDELIK</sequence>
<name>A0A0M7AUK0_9HYPH</name>
<evidence type="ECO:0008006" key="3">
    <source>
        <dbReference type="Google" id="ProtNLM"/>
    </source>
</evidence>
<organism evidence="1 2">
    <name type="scientific">Roseibium album</name>
    <dbReference type="NCBI Taxonomy" id="311410"/>
    <lineage>
        <taxon>Bacteria</taxon>
        <taxon>Pseudomonadati</taxon>
        <taxon>Pseudomonadota</taxon>
        <taxon>Alphaproteobacteria</taxon>
        <taxon>Hyphomicrobiales</taxon>
        <taxon>Stappiaceae</taxon>
        <taxon>Roseibium</taxon>
    </lineage>
</organism>
<keyword evidence="2" id="KW-1185">Reference proteome</keyword>